<accession>A0AA36DIT0</accession>
<proteinExistence type="predicted"/>
<feature type="region of interest" description="Disordered" evidence="1">
    <location>
        <begin position="1"/>
        <end position="45"/>
    </location>
</feature>
<reference evidence="2" key="1">
    <citation type="submission" date="2023-06" db="EMBL/GenBank/DDBJ databases">
        <authorList>
            <person name="Delattre M."/>
        </authorList>
    </citation>
    <scope>NUCLEOTIDE SEQUENCE</scope>
    <source>
        <strain evidence="2">AF72</strain>
    </source>
</reference>
<keyword evidence="3" id="KW-1185">Reference proteome</keyword>
<dbReference type="AlphaFoldDB" id="A0AA36DIT0"/>
<dbReference type="Proteomes" id="UP001177023">
    <property type="component" value="Unassembled WGS sequence"/>
</dbReference>
<evidence type="ECO:0000313" key="3">
    <source>
        <dbReference type="Proteomes" id="UP001177023"/>
    </source>
</evidence>
<evidence type="ECO:0000313" key="2">
    <source>
        <dbReference type="EMBL" id="CAJ0587146.1"/>
    </source>
</evidence>
<dbReference type="EMBL" id="CATQJA010002709">
    <property type="protein sequence ID" value="CAJ0587146.1"/>
    <property type="molecule type" value="Genomic_DNA"/>
</dbReference>
<organism evidence="2 3">
    <name type="scientific">Mesorhabditis spiculigera</name>
    <dbReference type="NCBI Taxonomy" id="96644"/>
    <lineage>
        <taxon>Eukaryota</taxon>
        <taxon>Metazoa</taxon>
        <taxon>Ecdysozoa</taxon>
        <taxon>Nematoda</taxon>
        <taxon>Chromadorea</taxon>
        <taxon>Rhabditida</taxon>
        <taxon>Rhabditina</taxon>
        <taxon>Rhabditomorpha</taxon>
        <taxon>Rhabditoidea</taxon>
        <taxon>Rhabditidae</taxon>
        <taxon>Mesorhabditinae</taxon>
        <taxon>Mesorhabditis</taxon>
    </lineage>
</organism>
<comment type="caution">
    <text evidence="2">The sequence shown here is derived from an EMBL/GenBank/DDBJ whole genome shotgun (WGS) entry which is preliminary data.</text>
</comment>
<protein>
    <submittedName>
        <fullName evidence="2">Uncharacterized protein</fullName>
    </submittedName>
</protein>
<evidence type="ECO:0000256" key="1">
    <source>
        <dbReference type="SAM" id="MobiDB-lite"/>
    </source>
</evidence>
<feature type="non-terminal residue" evidence="2">
    <location>
        <position position="180"/>
    </location>
</feature>
<gene>
    <name evidence="2" type="ORF">MSPICULIGERA_LOCUS25123</name>
</gene>
<feature type="compositionally biased region" description="Basic and acidic residues" evidence="1">
    <location>
        <begin position="21"/>
        <end position="31"/>
    </location>
</feature>
<name>A0AA36DIT0_9BILA</name>
<sequence length="180" mass="19976">MQDDGLHFGPRLYDEDEESSGDDRPDSESSAERMNFGMEGGDVAPHERLRNEEAQKAQNSLQQARLNALGDELASTLRQLQEAAGVAQSMDRALKNSRKKTVEQLVQFEGNYKGVDNMAQHYLDMFDCGVADCTQKVSTISKQVNDMDRQLNTADSLVDTLETVRAITLAMTTSMEPLAQ</sequence>